<keyword evidence="3" id="KW-1185">Reference proteome</keyword>
<gene>
    <name evidence="2" type="ORF">H2200_004981</name>
</gene>
<sequence length="400" mass="44402">MSRKRAAIGAQSSQSSRKRTALTQGDGESGHRPKLVDLVDKEDAAVLIIAGKDEDELHIKVSRSTITRASEHFSYELPSGYIEGRTGTILARDDDLGVVLDFFKFLHHDIDCLGEWDGRQMTLIVGLADMWGCTRLFKPHIVPRMSEIIDKKAFTVDDPIDSECVSSFLEELDFSFQHVMEIASRLDLNELLENTIKVAIAQSPDLGKLSSMPAGWTSALEGGDFGDLYEQIEEQGRKVVKECLKDIFQCLNANFLPGPDRYSDSSSGQNSCAQAKHGVLTYLLGLERINVIDLDAFDGSLVDLEESILKLEYMMRAYYFQDALSAERCPGGVTSLSRSSWEALKQKCNSGVCNYCPQNIIGNMLATVHRHGAQQAKICFPCLKTTGELVFIEGECENHE</sequence>
<accession>A0AA38XBS5</accession>
<name>A0AA38XBS5_9EURO</name>
<feature type="region of interest" description="Disordered" evidence="1">
    <location>
        <begin position="1"/>
        <end position="34"/>
    </location>
</feature>
<evidence type="ECO:0000313" key="3">
    <source>
        <dbReference type="Proteomes" id="UP001172673"/>
    </source>
</evidence>
<protein>
    <submittedName>
        <fullName evidence="2">Uncharacterized protein</fullName>
    </submittedName>
</protein>
<proteinExistence type="predicted"/>
<evidence type="ECO:0000256" key="1">
    <source>
        <dbReference type="SAM" id="MobiDB-lite"/>
    </source>
</evidence>
<organism evidence="2 3">
    <name type="scientific">Cladophialophora chaetospira</name>
    <dbReference type="NCBI Taxonomy" id="386627"/>
    <lineage>
        <taxon>Eukaryota</taxon>
        <taxon>Fungi</taxon>
        <taxon>Dikarya</taxon>
        <taxon>Ascomycota</taxon>
        <taxon>Pezizomycotina</taxon>
        <taxon>Eurotiomycetes</taxon>
        <taxon>Chaetothyriomycetidae</taxon>
        <taxon>Chaetothyriales</taxon>
        <taxon>Herpotrichiellaceae</taxon>
        <taxon>Cladophialophora</taxon>
    </lineage>
</organism>
<dbReference type="EMBL" id="JAPDRK010000007">
    <property type="protein sequence ID" value="KAJ9610204.1"/>
    <property type="molecule type" value="Genomic_DNA"/>
</dbReference>
<evidence type="ECO:0000313" key="2">
    <source>
        <dbReference type="EMBL" id="KAJ9610204.1"/>
    </source>
</evidence>
<dbReference type="Proteomes" id="UP001172673">
    <property type="component" value="Unassembled WGS sequence"/>
</dbReference>
<dbReference type="AlphaFoldDB" id="A0AA38XBS5"/>
<reference evidence="2" key="1">
    <citation type="submission" date="2022-10" db="EMBL/GenBank/DDBJ databases">
        <title>Culturing micro-colonial fungi from biological soil crusts in the Mojave desert and describing Neophaeococcomyces mojavensis, and introducing the new genera and species Taxawa tesnikishii.</title>
        <authorList>
            <person name="Kurbessoian T."/>
            <person name="Stajich J.E."/>
        </authorList>
    </citation>
    <scope>NUCLEOTIDE SEQUENCE</scope>
    <source>
        <strain evidence="2">TK_41</strain>
    </source>
</reference>
<comment type="caution">
    <text evidence="2">The sequence shown here is derived from an EMBL/GenBank/DDBJ whole genome shotgun (WGS) entry which is preliminary data.</text>
</comment>